<accession>A0ACB9ZS92</accession>
<dbReference type="EMBL" id="CM044708">
    <property type="protein sequence ID" value="KAI5650308.1"/>
    <property type="molecule type" value="Genomic_DNA"/>
</dbReference>
<dbReference type="Proteomes" id="UP001060085">
    <property type="component" value="Linkage Group LG08"/>
</dbReference>
<protein>
    <submittedName>
        <fullName evidence="1">Uncharacterized protein</fullName>
    </submittedName>
</protein>
<gene>
    <name evidence="1" type="ORF">M9H77_36313</name>
</gene>
<reference evidence="2" key="1">
    <citation type="journal article" date="2023" name="Nat. Plants">
        <title>Single-cell RNA sequencing provides a high-resolution roadmap for understanding the multicellular compartmentation of specialized metabolism.</title>
        <authorList>
            <person name="Sun S."/>
            <person name="Shen X."/>
            <person name="Li Y."/>
            <person name="Li Y."/>
            <person name="Wang S."/>
            <person name="Li R."/>
            <person name="Zhang H."/>
            <person name="Shen G."/>
            <person name="Guo B."/>
            <person name="Wei J."/>
            <person name="Xu J."/>
            <person name="St-Pierre B."/>
            <person name="Chen S."/>
            <person name="Sun C."/>
        </authorList>
    </citation>
    <scope>NUCLEOTIDE SEQUENCE [LARGE SCALE GENOMIC DNA]</scope>
</reference>
<evidence type="ECO:0000313" key="1">
    <source>
        <dbReference type="EMBL" id="KAI5650308.1"/>
    </source>
</evidence>
<sequence length="162" mass="17877">MDSEDWNSASLIKLETLWNLCVRWQYMDSGLTTMMELGQLVAVVLDLMPNRNILLFSGKIFQNSEAFSKFDLVAIVQSALGKIGLSPSKKRLFHGVQMGAYVVDSVEQSGGRTGDQKGYDSDNMQGKSGFQTPQHNQQSVEPQIICKGKVTIVSFISPNIGL</sequence>
<name>A0ACB9ZS92_CATRO</name>
<proteinExistence type="predicted"/>
<keyword evidence="2" id="KW-1185">Reference proteome</keyword>
<comment type="caution">
    <text evidence="1">The sequence shown here is derived from an EMBL/GenBank/DDBJ whole genome shotgun (WGS) entry which is preliminary data.</text>
</comment>
<organism evidence="1 2">
    <name type="scientific">Catharanthus roseus</name>
    <name type="common">Madagascar periwinkle</name>
    <name type="synonym">Vinca rosea</name>
    <dbReference type="NCBI Taxonomy" id="4058"/>
    <lineage>
        <taxon>Eukaryota</taxon>
        <taxon>Viridiplantae</taxon>
        <taxon>Streptophyta</taxon>
        <taxon>Embryophyta</taxon>
        <taxon>Tracheophyta</taxon>
        <taxon>Spermatophyta</taxon>
        <taxon>Magnoliopsida</taxon>
        <taxon>eudicotyledons</taxon>
        <taxon>Gunneridae</taxon>
        <taxon>Pentapetalae</taxon>
        <taxon>asterids</taxon>
        <taxon>lamiids</taxon>
        <taxon>Gentianales</taxon>
        <taxon>Apocynaceae</taxon>
        <taxon>Rauvolfioideae</taxon>
        <taxon>Vinceae</taxon>
        <taxon>Catharanthinae</taxon>
        <taxon>Catharanthus</taxon>
    </lineage>
</organism>
<evidence type="ECO:0000313" key="2">
    <source>
        <dbReference type="Proteomes" id="UP001060085"/>
    </source>
</evidence>